<gene>
    <name evidence="2" type="ORF">AFUS01_LOCUS18473</name>
</gene>
<protein>
    <submittedName>
        <fullName evidence="2">Uncharacterized protein</fullName>
    </submittedName>
</protein>
<keyword evidence="3" id="KW-1185">Reference proteome</keyword>
<evidence type="ECO:0000256" key="1">
    <source>
        <dbReference type="SAM" id="MobiDB-lite"/>
    </source>
</evidence>
<dbReference type="EMBL" id="CAJVCH010184151">
    <property type="protein sequence ID" value="CAG7729781.1"/>
    <property type="molecule type" value="Genomic_DNA"/>
</dbReference>
<name>A0A8J2K7K0_9HEXA</name>
<dbReference type="Proteomes" id="UP000708208">
    <property type="component" value="Unassembled WGS sequence"/>
</dbReference>
<proteinExistence type="predicted"/>
<feature type="region of interest" description="Disordered" evidence="1">
    <location>
        <begin position="25"/>
        <end position="46"/>
    </location>
</feature>
<reference evidence="2" key="1">
    <citation type="submission" date="2021-06" db="EMBL/GenBank/DDBJ databases">
        <authorList>
            <person name="Hodson N. C."/>
            <person name="Mongue J. A."/>
            <person name="Jaron S. K."/>
        </authorList>
    </citation>
    <scope>NUCLEOTIDE SEQUENCE</scope>
</reference>
<evidence type="ECO:0000313" key="3">
    <source>
        <dbReference type="Proteomes" id="UP000708208"/>
    </source>
</evidence>
<comment type="caution">
    <text evidence="2">The sequence shown here is derived from an EMBL/GenBank/DDBJ whole genome shotgun (WGS) entry which is preliminary data.</text>
</comment>
<dbReference type="AlphaFoldDB" id="A0A8J2K7K0"/>
<feature type="non-terminal residue" evidence="2">
    <location>
        <position position="1"/>
    </location>
</feature>
<evidence type="ECO:0000313" key="2">
    <source>
        <dbReference type="EMBL" id="CAG7729781.1"/>
    </source>
</evidence>
<accession>A0A8J2K7K0</accession>
<organism evidence="2 3">
    <name type="scientific">Allacma fusca</name>
    <dbReference type="NCBI Taxonomy" id="39272"/>
    <lineage>
        <taxon>Eukaryota</taxon>
        <taxon>Metazoa</taxon>
        <taxon>Ecdysozoa</taxon>
        <taxon>Arthropoda</taxon>
        <taxon>Hexapoda</taxon>
        <taxon>Collembola</taxon>
        <taxon>Symphypleona</taxon>
        <taxon>Sminthuridae</taxon>
        <taxon>Allacma</taxon>
    </lineage>
</organism>
<sequence>GVITPNWISPAEELQRLGLKKKNLPENLPPSQSHFLADLSLPPESV</sequence>